<evidence type="ECO:0000313" key="2">
    <source>
        <dbReference type="EMBL" id="RNG20799.1"/>
    </source>
</evidence>
<accession>A0A3M8VW64</accession>
<protein>
    <submittedName>
        <fullName evidence="2">Uncharacterized protein</fullName>
    </submittedName>
</protein>
<gene>
    <name evidence="2" type="ORF">EEJ42_23005</name>
</gene>
<comment type="caution">
    <text evidence="2">The sequence shown here is derived from an EMBL/GenBank/DDBJ whole genome shotgun (WGS) entry which is preliminary data.</text>
</comment>
<dbReference type="AlphaFoldDB" id="A0A3M8VW64"/>
<evidence type="ECO:0000313" key="3">
    <source>
        <dbReference type="Proteomes" id="UP000275401"/>
    </source>
</evidence>
<sequence>MIEGEPPATPYSGPLRVPFKDADTDDSESPKALMAESGAAGRALECDGDIYSGGRGDRWSEGDGGSSPEGGLKAYFDIEQPDVPQEGYRVERTARDRVLYSLDVRGRTKVAVIVAKDQPHRPGWGPEASASCDPAELPRSFTDRQEYEIWTDENGDRVPVSLLSSSEGAAHCDWQKAHFLGMGRGSSHELYARDPDGVLPPGMLTSRYDGDATLPPDARDTGYRLDDWRLWLAADGSKTYVRTPRGVEAWPRVRRGMGCD</sequence>
<keyword evidence="3" id="KW-1185">Reference proteome</keyword>
<name>A0A3M8VW64_9ACTN</name>
<evidence type="ECO:0000256" key="1">
    <source>
        <dbReference type="SAM" id="MobiDB-lite"/>
    </source>
</evidence>
<reference evidence="2 3" key="1">
    <citation type="submission" date="2018-11" db="EMBL/GenBank/DDBJ databases">
        <title>The Potential of Streptomyces as Biocontrol Agents against the Tomato grey mould, Botrytis cinerea (Gray mold) Frontiers in Microbiology.</title>
        <authorList>
            <person name="Li D."/>
        </authorList>
    </citation>
    <scope>NUCLEOTIDE SEQUENCE [LARGE SCALE GENOMIC DNA]</scope>
    <source>
        <strain evidence="2 3">NEAU-LD23</strain>
    </source>
</reference>
<organism evidence="2 3">
    <name type="scientific">Streptomyces botrytidirepellens</name>
    <dbReference type="NCBI Taxonomy" id="2486417"/>
    <lineage>
        <taxon>Bacteria</taxon>
        <taxon>Bacillati</taxon>
        <taxon>Actinomycetota</taxon>
        <taxon>Actinomycetes</taxon>
        <taxon>Kitasatosporales</taxon>
        <taxon>Streptomycetaceae</taxon>
        <taxon>Streptomyces</taxon>
    </lineage>
</organism>
<proteinExistence type="predicted"/>
<feature type="region of interest" description="Disordered" evidence="1">
    <location>
        <begin position="1"/>
        <end position="71"/>
    </location>
</feature>
<dbReference type="Proteomes" id="UP000275401">
    <property type="component" value="Unassembled WGS sequence"/>
</dbReference>
<dbReference type="EMBL" id="RIBZ01000280">
    <property type="protein sequence ID" value="RNG20799.1"/>
    <property type="molecule type" value="Genomic_DNA"/>
</dbReference>